<feature type="region of interest" description="Disordered" evidence="10">
    <location>
        <begin position="393"/>
        <end position="418"/>
    </location>
</feature>
<feature type="transmembrane region" description="Helical" evidence="9">
    <location>
        <begin position="311"/>
        <end position="338"/>
    </location>
</feature>
<evidence type="ECO:0000256" key="4">
    <source>
        <dbReference type="ARBA" id="ARBA00022475"/>
    </source>
</evidence>
<dbReference type="Gene3D" id="2.40.430.10">
    <property type="entry name" value="D-maltodextrin-binding protein, MBP"/>
    <property type="match status" value="1"/>
</dbReference>
<dbReference type="EMBL" id="BSUK01000001">
    <property type="protein sequence ID" value="GMA25563.1"/>
    <property type="molecule type" value="Genomic_DNA"/>
</dbReference>
<dbReference type="Pfam" id="PF16296">
    <property type="entry name" value="TM_PBP2_N"/>
    <property type="match status" value="1"/>
</dbReference>
<evidence type="ECO:0000256" key="9">
    <source>
        <dbReference type="RuleBase" id="RU367050"/>
    </source>
</evidence>
<dbReference type="InterPro" id="IPR000515">
    <property type="entry name" value="MetI-like"/>
</dbReference>
<name>A0ABQ6I606_9MICO</name>
<comment type="function">
    <text evidence="9">Part of the ABC transporter complex MalEFGK involved in maltose/maltodextrin import. Probably responsible for the translocation of the substrate across the membrane.</text>
</comment>
<keyword evidence="6 9" id="KW-0812">Transmembrane</keyword>
<dbReference type="PANTHER" id="PTHR47314">
    <property type="entry name" value="MALTOSE/MALTODEXTRIN TRANSPORT SYSTEM PERMEASE PROTEIN MALF"/>
    <property type="match status" value="1"/>
</dbReference>
<keyword evidence="4 9" id="KW-1003">Cell membrane</keyword>
<keyword evidence="5 9" id="KW-0762">Sugar transport</keyword>
<feature type="transmembrane region" description="Helical" evidence="9">
    <location>
        <begin position="350"/>
        <end position="370"/>
    </location>
</feature>
<evidence type="ECO:0000256" key="3">
    <source>
        <dbReference type="ARBA" id="ARBA00022448"/>
    </source>
</evidence>
<feature type="transmembrane region" description="Helical" evidence="9">
    <location>
        <begin position="43"/>
        <end position="64"/>
    </location>
</feature>
<comment type="similarity">
    <text evidence="2 9">Belongs to the binding-protein-dependent transport system permease family. MalFG subfamily.</text>
</comment>
<evidence type="ECO:0000256" key="6">
    <source>
        <dbReference type="ARBA" id="ARBA00022692"/>
    </source>
</evidence>
<feature type="region of interest" description="Disordered" evidence="10">
    <location>
        <begin position="1"/>
        <end position="37"/>
    </location>
</feature>
<evidence type="ECO:0000256" key="7">
    <source>
        <dbReference type="ARBA" id="ARBA00022989"/>
    </source>
</evidence>
<comment type="subcellular location">
    <subcellularLocation>
        <location evidence="1 9">Cell membrane</location>
        <topology evidence="1 9">Multi-pass membrane protein</topology>
    </subcellularLocation>
</comment>
<dbReference type="InterPro" id="IPR035906">
    <property type="entry name" value="MetI-like_sf"/>
</dbReference>
<evidence type="ECO:0000313" key="12">
    <source>
        <dbReference type="EMBL" id="GMA25563.1"/>
    </source>
</evidence>
<dbReference type="PROSITE" id="PS50928">
    <property type="entry name" value="ABC_TM1"/>
    <property type="match status" value="1"/>
</dbReference>
<dbReference type="Gene3D" id="1.10.3720.10">
    <property type="entry name" value="MetI-like"/>
    <property type="match status" value="1"/>
</dbReference>
<evidence type="ECO:0000256" key="8">
    <source>
        <dbReference type="ARBA" id="ARBA00023136"/>
    </source>
</evidence>
<dbReference type="InterPro" id="IPR047103">
    <property type="entry name" value="MalF_P2_sf"/>
</dbReference>
<sequence length="452" mass="49114">MTEQTLAPTPGRRTRRRRQRRPRRATHRPPRPESHARRFSPGWIAKLILVGLVDALGVYGIIAAAGVQSWWIVAFLAAALVVVNWVYFSRRAVPAKYLVPGLLFLLVYQLFVMAYTGYIAFTNYGDGHNSTKSDAISAIETQNQERLPDSAAFPVAVVSRGDELGFAVVQDGKAELGTADDRLAPVDGATVQAGKVTAVPGWTVLSFADIAGRAEAVTALSVPVSDDAADGTLRTQNGSVAYVFSPVLQYDAKTDTFTNTKTGETYTPNDRGNFVSAKGEKLEPGWRVTVGWENFTKMFTDSRLSGIFLKVVLWTFAFAFLSVATTFFFGLFLALVFNDPRVRGRKIYRSLLILPYAFPGFLAALVWSGMLNSKFGFVNQVLLGARTSTGWATRGSRSSRCSASTSGSASPTCSSSARARCSPSPVTSWSRRAWTARAPGGPSGRSPCRCSW</sequence>
<dbReference type="InterPro" id="IPR032550">
    <property type="entry name" value="TM_PBP2_N"/>
</dbReference>
<evidence type="ECO:0000259" key="11">
    <source>
        <dbReference type="PROSITE" id="PS50928"/>
    </source>
</evidence>
<keyword evidence="8 9" id="KW-0472">Membrane</keyword>
<evidence type="ECO:0000256" key="5">
    <source>
        <dbReference type="ARBA" id="ARBA00022597"/>
    </source>
</evidence>
<dbReference type="CDD" id="cd06261">
    <property type="entry name" value="TM_PBP2"/>
    <property type="match status" value="1"/>
</dbReference>
<keyword evidence="13" id="KW-1185">Reference proteome</keyword>
<protein>
    <recommendedName>
        <fullName evidence="9">Maltose/maltodextrin transport system permease protein</fullName>
    </recommendedName>
</protein>
<dbReference type="Proteomes" id="UP001157091">
    <property type="component" value="Unassembled WGS sequence"/>
</dbReference>
<proteinExistence type="inferred from homology"/>
<keyword evidence="3" id="KW-0813">Transport</keyword>
<evidence type="ECO:0000256" key="10">
    <source>
        <dbReference type="SAM" id="MobiDB-lite"/>
    </source>
</evidence>
<comment type="caution">
    <text evidence="12">The sequence shown here is derived from an EMBL/GenBank/DDBJ whole genome shotgun (WGS) entry which is preliminary data.</text>
</comment>
<gene>
    <name evidence="12" type="ORF">GCM10025864_33220</name>
</gene>
<comment type="caution">
    <text evidence="9">Lacks conserved residue(s) required for the propagation of feature annotation.</text>
</comment>
<feature type="compositionally biased region" description="Basic residues" evidence="10">
    <location>
        <begin position="12"/>
        <end position="29"/>
    </location>
</feature>
<evidence type="ECO:0000313" key="13">
    <source>
        <dbReference type="Proteomes" id="UP001157091"/>
    </source>
</evidence>
<dbReference type="Gene3D" id="1.20.58.370">
    <property type="entry name" value="MalF N-terminal region-like"/>
    <property type="match status" value="1"/>
</dbReference>
<dbReference type="InterPro" id="IPR035277">
    <property type="entry name" value="MalF_N"/>
</dbReference>
<feature type="transmembrane region" description="Helical" evidence="9">
    <location>
        <begin position="97"/>
        <end position="121"/>
    </location>
</feature>
<keyword evidence="7 9" id="KW-1133">Transmembrane helix</keyword>
<organism evidence="12 13">
    <name type="scientific">Luteimicrobium album</name>
    <dbReference type="NCBI Taxonomy" id="1054550"/>
    <lineage>
        <taxon>Bacteria</taxon>
        <taxon>Bacillati</taxon>
        <taxon>Actinomycetota</taxon>
        <taxon>Actinomycetes</taxon>
        <taxon>Micrococcales</taxon>
        <taxon>Luteimicrobium</taxon>
    </lineage>
</organism>
<dbReference type="PANTHER" id="PTHR47314:SF1">
    <property type="entry name" value="MALTOSE_MALTODEXTRIN TRANSPORT SYSTEM PERMEASE PROTEIN MALF"/>
    <property type="match status" value="1"/>
</dbReference>
<feature type="transmembrane region" description="Helical" evidence="9">
    <location>
        <begin position="70"/>
        <end position="88"/>
    </location>
</feature>
<evidence type="ECO:0000256" key="2">
    <source>
        <dbReference type="ARBA" id="ARBA00009047"/>
    </source>
</evidence>
<dbReference type="Gene3D" id="3.10.650.10">
    <property type="entry name" value="MalF N-terminal region-like"/>
    <property type="match status" value="1"/>
</dbReference>
<dbReference type="SUPFAM" id="SSF161098">
    <property type="entry name" value="MetI-like"/>
    <property type="match status" value="1"/>
</dbReference>
<reference evidence="13" key="1">
    <citation type="journal article" date="2019" name="Int. J. Syst. Evol. Microbiol.">
        <title>The Global Catalogue of Microorganisms (GCM) 10K type strain sequencing project: providing services to taxonomists for standard genome sequencing and annotation.</title>
        <authorList>
            <consortium name="The Broad Institute Genomics Platform"/>
            <consortium name="The Broad Institute Genome Sequencing Center for Infectious Disease"/>
            <person name="Wu L."/>
            <person name="Ma J."/>
        </authorList>
    </citation>
    <scope>NUCLEOTIDE SEQUENCE [LARGE SCALE GENOMIC DNA]</scope>
    <source>
        <strain evidence="13">NBRC 106348</strain>
    </source>
</reference>
<accession>A0ABQ6I606</accession>
<dbReference type="SUPFAM" id="SSF160964">
    <property type="entry name" value="MalF N-terminal region-like"/>
    <property type="match status" value="1"/>
</dbReference>
<evidence type="ECO:0000256" key="1">
    <source>
        <dbReference type="ARBA" id="ARBA00004651"/>
    </source>
</evidence>
<feature type="domain" description="ABC transmembrane type-1" evidence="11">
    <location>
        <begin position="312"/>
        <end position="452"/>
    </location>
</feature>